<dbReference type="AlphaFoldDB" id="A0A835FR15"/>
<evidence type="ECO:0000313" key="2">
    <source>
        <dbReference type="Proteomes" id="UP000636709"/>
    </source>
</evidence>
<evidence type="ECO:0000313" key="1">
    <source>
        <dbReference type="EMBL" id="KAF8772335.1"/>
    </source>
</evidence>
<reference evidence="1" key="1">
    <citation type="submission" date="2020-07" db="EMBL/GenBank/DDBJ databases">
        <title>Genome sequence and genetic diversity analysis of an under-domesticated orphan crop, white fonio (Digitaria exilis).</title>
        <authorList>
            <person name="Bennetzen J.L."/>
            <person name="Chen S."/>
            <person name="Ma X."/>
            <person name="Wang X."/>
            <person name="Yssel A.E.J."/>
            <person name="Chaluvadi S.R."/>
            <person name="Johnson M."/>
            <person name="Gangashetty P."/>
            <person name="Hamidou F."/>
            <person name="Sanogo M.D."/>
            <person name="Zwaenepoel A."/>
            <person name="Wallace J."/>
            <person name="Van De Peer Y."/>
            <person name="Van Deynze A."/>
        </authorList>
    </citation>
    <scope>NUCLEOTIDE SEQUENCE</scope>
    <source>
        <tissue evidence="1">Leaves</tissue>
    </source>
</reference>
<name>A0A835FR15_9POAL</name>
<dbReference type="OrthoDB" id="691901at2759"/>
<dbReference type="PANTHER" id="PTHR36617">
    <property type="entry name" value="PROTEIN, PUTATIVE-RELATED"/>
    <property type="match status" value="1"/>
</dbReference>
<proteinExistence type="predicted"/>
<comment type="caution">
    <text evidence="1">The sequence shown here is derived from an EMBL/GenBank/DDBJ whole genome shotgun (WGS) entry which is preliminary data.</text>
</comment>
<sequence length="172" mass="20226">MTVFCLSKWSIKRIDKIRRNFLWKGSEEARGGYCLVNWRRVQRPKQLGGLGVPDLVISLGDGQRASFWHDRWLQGQSPLQIAPDLYKLAWRKQENIATTLTNGQWRRGLRRLSTIEEINQYIQLWDLLREVQLGEQPDDIVWRFSANGNYSSSSAYLIHFVGNIIDHDWQRL</sequence>
<organism evidence="1 2">
    <name type="scientific">Digitaria exilis</name>
    <dbReference type="NCBI Taxonomy" id="1010633"/>
    <lineage>
        <taxon>Eukaryota</taxon>
        <taxon>Viridiplantae</taxon>
        <taxon>Streptophyta</taxon>
        <taxon>Embryophyta</taxon>
        <taxon>Tracheophyta</taxon>
        <taxon>Spermatophyta</taxon>
        <taxon>Magnoliopsida</taxon>
        <taxon>Liliopsida</taxon>
        <taxon>Poales</taxon>
        <taxon>Poaceae</taxon>
        <taxon>PACMAD clade</taxon>
        <taxon>Panicoideae</taxon>
        <taxon>Panicodae</taxon>
        <taxon>Paniceae</taxon>
        <taxon>Anthephorinae</taxon>
        <taxon>Digitaria</taxon>
    </lineage>
</organism>
<dbReference type="PANTHER" id="PTHR36617:SF17">
    <property type="entry name" value="OS01G0114800 PROTEIN"/>
    <property type="match status" value="1"/>
</dbReference>
<keyword evidence="2" id="KW-1185">Reference proteome</keyword>
<dbReference type="EMBL" id="JACEFO010000413">
    <property type="protein sequence ID" value="KAF8772335.1"/>
    <property type="molecule type" value="Genomic_DNA"/>
</dbReference>
<protein>
    <submittedName>
        <fullName evidence="1">Uncharacterized protein</fullName>
    </submittedName>
</protein>
<dbReference type="Proteomes" id="UP000636709">
    <property type="component" value="Unassembled WGS sequence"/>
</dbReference>
<gene>
    <name evidence="1" type="ORF">HU200_005873</name>
</gene>
<accession>A0A835FR15</accession>